<dbReference type="EMBL" id="GBXM01022963">
    <property type="protein sequence ID" value="JAH85614.1"/>
    <property type="molecule type" value="Transcribed_RNA"/>
</dbReference>
<sequence length="25" mass="3074">MYSIVLNSLPNVFLYTWKLMFNYCL</sequence>
<accession>A0A0E9W5G7</accession>
<proteinExistence type="predicted"/>
<protein>
    <submittedName>
        <fullName evidence="1">Uncharacterized protein</fullName>
    </submittedName>
</protein>
<organism evidence="1">
    <name type="scientific">Anguilla anguilla</name>
    <name type="common">European freshwater eel</name>
    <name type="synonym">Muraena anguilla</name>
    <dbReference type="NCBI Taxonomy" id="7936"/>
    <lineage>
        <taxon>Eukaryota</taxon>
        <taxon>Metazoa</taxon>
        <taxon>Chordata</taxon>
        <taxon>Craniata</taxon>
        <taxon>Vertebrata</taxon>
        <taxon>Euteleostomi</taxon>
        <taxon>Actinopterygii</taxon>
        <taxon>Neopterygii</taxon>
        <taxon>Teleostei</taxon>
        <taxon>Anguilliformes</taxon>
        <taxon>Anguillidae</taxon>
        <taxon>Anguilla</taxon>
    </lineage>
</organism>
<reference evidence="1" key="2">
    <citation type="journal article" date="2015" name="Fish Shellfish Immunol.">
        <title>Early steps in the European eel (Anguilla anguilla)-Vibrio vulnificus interaction in the gills: Role of the RtxA13 toxin.</title>
        <authorList>
            <person name="Callol A."/>
            <person name="Pajuelo D."/>
            <person name="Ebbesson L."/>
            <person name="Teles M."/>
            <person name="MacKenzie S."/>
            <person name="Amaro C."/>
        </authorList>
    </citation>
    <scope>NUCLEOTIDE SEQUENCE</scope>
</reference>
<name>A0A0E9W5G7_ANGAN</name>
<dbReference type="AlphaFoldDB" id="A0A0E9W5G7"/>
<evidence type="ECO:0000313" key="1">
    <source>
        <dbReference type="EMBL" id="JAH85614.1"/>
    </source>
</evidence>
<reference evidence="1" key="1">
    <citation type="submission" date="2014-11" db="EMBL/GenBank/DDBJ databases">
        <authorList>
            <person name="Amaro Gonzalez C."/>
        </authorList>
    </citation>
    <scope>NUCLEOTIDE SEQUENCE</scope>
</reference>